<evidence type="ECO:0000313" key="1">
    <source>
        <dbReference type="EMBL" id="DAE33027.1"/>
    </source>
</evidence>
<reference evidence="1" key="1">
    <citation type="journal article" date="2021" name="Proc. Natl. Acad. Sci. U.S.A.">
        <title>A Catalog of Tens of Thousands of Viruses from Human Metagenomes Reveals Hidden Associations with Chronic Diseases.</title>
        <authorList>
            <person name="Tisza M.J."/>
            <person name="Buck C.B."/>
        </authorList>
    </citation>
    <scope>NUCLEOTIDE SEQUENCE</scope>
    <source>
        <strain evidence="1">CtoYX9</strain>
    </source>
</reference>
<proteinExistence type="predicted"/>
<name>A0A8S5RPB8_9VIRU</name>
<accession>A0A8S5RPB8</accession>
<protein>
    <submittedName>
        <fullName evidence="1">Uncharacterized protein</fullName>
    </submittedName>
</protein>
<sequence>MEDMWQKEKVIEMADTRIINYSGKTLCNNYRNPLERCETAAQAIRLYKNCISWALQERYPTKEDLLAFAPKETLAENGVYINMTFDGERIDNHICCVFLGCKGWISTGLNVEKAIIPMLYLSEGSNLKVKVDDGLLHAIPVELYYGSKVGGNVKSLSVKDCNRLTAKENVGFTEKELSVDPDLENTDL</sequence>
<organism evidence="1">
    <name type="scientific">virus sp. ctoYX9</name>
    <dbReference type="NCBI Taxonomy" id="2825822"/>
    <lineage>
        <taxon>Viruses</taxon>
    </lineage>
</organism>
<dbReference type="EMBL" id="BK059131">
    <property type="protein sequence ID" value="DAE33027.1"/>
    <property type="molecule type" value="Genomic_DNA"/>
</dbReference>